<dbReference type="AlphaFoldDB" id="A0A4U5M109"/>
<evidence type="ECO:0000313" key="2">
    <source>
        <dbReference type="EMBL" id="TKR62346.1"/>
    </source>
</evidence>
<gene>
    <name evidence="2" type="ORF">L596_026325</name>
</gene>
<feature type="region of interest" description="Disordered" evidence="1">
    <location>
        <begin position="55"/>
        <end position="75"/>
    </location>
</feature>
<protein>
    <submittedName>
        <fullName evidence="2">Uncharacterized protein</fullName>
    </submittedName>
</protein>
<comment type="caution">
    <text evidence="2">The sequence shown here is derived from an EMBL/GenBank/DDBJ whole genome shotgun (WGS) entry which is preliminary data.</text>
</comment>
<evidence type="ECO:0000256" key="1">
    <source>
        <dbReference type="SAM" id="MobiDB-lite"/>
    </source>
</evidence>
<reference evidence="2 3" key="2">
    <citation type="journal article" date="2019" name="G3 (Bethesda)">
        <title>Hybrid Assembly of the Genome of the Entomopathogenic Nematode Steinernema carpocapsae Identifies the X-Chromosome.</title>
        <authorList>
            <person name="Serra L."/>
            <person name="Macchietto M."/>
            <person name="Macias-Munoz A."/>
            <person name="McGill C.J."/>
            <person name="Rodriguez I.M."/>
            <person name="Rodriguez B."/>
            <person name="Murad R."/>
            <person name="Mortazavi A."/>
        </authorList>
    </citation>
    <scope>NUCLEOTIDE SEQUENCE [LARGE SCALE GENOMIC DNA]</scope>
    <source>
        <strain evidence="2 3">ALL</strain>
    </source>
</reference>
<name>A0A4U5M109_STECR</name>
<organism evidence="2 3">
    <name type="scientific">Steinernema carpocapsae</name>
    <name type="common">Entomopathogenic nematode</name>
    <dbReference type="NCBI Taxonomy" id="34508"/>
    <lineage>
        <taxon>Eukaryota</taxon>
        <taxon>Metazoa</taxon>
        <taxon>Ecdysozoa</taxon>
        <taxon>Nematoda</taxon>
        <taxon>Chromadorea</taxon>
        <taxon>Rhabditida</taxon>
        <taxon>Tylenchina</taxon>
        <taxon>Panagrolaimomorpha</taxon>
        <taxon>Strongyloidoidea</taxon>
        <taxon>Steinernematidae</taxon>
        <taxon>Steinernema</taxon>
    </lineage>
</organism>
<dbReference type="EMBL" id="AZBU02000010">
    <property type="protein sequence ID" value="TKR62346.1"/>
    <property type="molecule type" value="Genomic_DNA"/>
</dbReference>
<accession>A0A4U5M109</accession>
<sequence>MTIGHVATGDRVKIHAYLDTCSTRTLIDETLAKRLRLRKVGEEVLHLKPYNAKTTTPRLLPSPATEFTGRQGRFL</sequence>
<proteinExistence type="predicted"/>
<keyword evidence="3" id="KW-1185">Reference proteome</keyword>
<reference evidence="2 3" key="1">
    <citation type="journal article" date="2015" name="Genome Biol.">
        <title>Comparative genomics of Steinernema reveals deeply conserved gene regulatory networks.</title>
        <authorList>
            <person name="Dillman A.R."/>
            <person name="Macchietto M."/>
            <person name="Porter C.F."/>
            <person name="Rogers A."/>
            <person name="Williams B."/>
            <person name="Antoshechkin I."/>
            <person name="Lee M.M."/>
            <person name="Goodwin Z."/>
            <person name="Lu X."/>
            <person name="Lewis E.E."/>
            <person name="Goodrich-Blair H."/>
            <person name="Stock S.P."/>
            <person name="Adams B.J."/>
            <person name="Sternberg P.W."/>
            <person name="Mortazavi A."/>
        </authorList>
    </citation>
    <scope>NUCLEOTIDE SEQUENCE [LARGE SCALE GENOMIC DNA]</scope>
    <source>
        <strain evidence="2 3">ALL</strain>
    </source>
</reference>
<dbReference type="Proteomes" id="UP000298663">
    <property type="component" value="Unassembled WGS sequence"/>
</dbReference>
<evidence type="ECO:0000313" key="3">
    <source>
        <dbReference type="Proteomes" id="UP000298663"/>
    </source>
</evidence>